<dbReference type="EMBL" id="JAJFAZ020000005">
    <property type="protein sequence ID" value="KAI5330437.1"/>
    <property type="molecule type" value="Genomic_DNA"/>
</dbReference>
<dbReference type="AlphaFoldDB" id="A0AAD4VV65"/>
<proteinExistence type="predicted"/>
<gene>
    <name evidence="1" type="ORF">L3X38_029835</name>
</gene>
<sequence>MGIQLLLFCCEASVADRPYMNSVHLMFSSGLFTLARPGKPGLQDRQLPLLQLLPKLMLLVGFNGAPKASGETSFVEDFSRNSVSYSCFDEGR</sequence>
<keyword evidence="2" id="KW-1185">Reference proteome</keyword>
<organism evidence="1 2">
    <name type="scientific">Prunus dulcis</name>
    <name type="common">Almond</name>
    <name type="synonym">Amygdalus dulcis</name>
    <dbReference type="NCBI Taxonomy" id="3755"/>
    <lineage>
        <taxon>Eukaryota</taxon>
        <taxon>Viridiplantae</taxon>
        <taxon>Streptophyta</taxon>
        <taxon>Embryophyta</taxon>
        <taxon>Tracheophyta</taxon>
        <taxon>Spermatophyta</taxon>
        <taxon>Magnoliopsida</taxon>
        <taxon>eudicotyledons</taxon>
        <taxon>Gunneridae</taxon>
        <taxon>Pentapetalae</taxon>
        <taxon>rosids</taxon>
        <taxon>fabids</taxon>
        <taxon>Rosales</taxon>
        <taxon>Rosaceae</taxon>
        <taxon>Amygdaloideae</taxon>
        <taxon>Amygdaleae</taxon>
        <taxon>Prunus</taxon>
    </lineage>
</organism>
<name>A0AAD4VV65_PRUDU</name>
<accession>A0AAD4VV65</accession>
<evidence type="ECO:0000313" key="1">
    <source>
        <dbReference type="EMBL" id="KAI5330437.1"/>
    </source>
</evidence>
<dbReference type="Proteomes" id="UP001054821">
    <property type="component" value="Chromosome 5"/>
</dbReference>
<protein>
    <submittedName>
        <fullName evidence="1">Uncharacterized protein</fullName>
    </submittedName>
</protein>
<comment type="caution">
    <text evidence="1">The sequence shown here is derived from an EMBL/GenBank/DDBJ whole genome shotgun (WGS) entry which is preliminary data.</text>
</comment>
<reference evidence="1 2" key="1">
    <citation type="journal article" date="2022" name="G3 (Bethesda)">
        <title>Whole-genome sequence and methylome profiling of the almond [Prunus dulcis (Mill.) D.A. Webb] cultivar 'Nonpareil'.</title>
        <authorList>
            <person name="D'Amico-Willman K.M."/>
            <person name="Ouma W.Z."/>
            <person name="Meulia T."/>
            <person name="Sideli G.M."/>
            <person name="Gradziel T.M."/>
            <person name="Fresnedo-Ramirez J."/>
        </authorList>
    </citation>
    <scope>NUCLEOTIDE SEQUENCE [LARGE SCALE GENOMIC DNA]</scope>
    <source>
        <strain evidence="1">Clone GOH B32 T37-40</strain>
    </source>
</reference>
<evidence type="ECO:0000313" key="2">
    <source>
        <dbReference type="Proteomes" id="UP001054821"/>
    </source>
</evidence>